<keyword evidence="1" id="KW-1133">Transmembrane helix</keyword>
<sequence length="203" mass="22358">MAAHRYSRAWRSWAAVREDPFSGETVPRPARIERDLDAVITDAQSRDWVADRPDRVGFARLGQVRQHVRTAAGRTRAPGLIGDPVGVTAGVVAGAVVAVALVWAGWPAVARPLPLAVAAVVAVWAALIPAAVVRRLRRRWDHDDAGGPAPIDDIYRYTAFRRRIEACAATARGRRSYRRRAAAIDLEYALDWLSAARSELPRR</sequence>
<dbReference type="Proteomes" id="UP000054537">
    <property type="component" value="Unassembled WGS sequence"/>
</dbReference>
<keyword evidence="3" id="KW-1185">Reference proteome</keyword>
<protein>
    <submittedName>
        <fullName evidence="2">Uncharacterized protein</fullName>
    </submittedName>
</protein>
<dbReference type="AlphaFoldDB" id="A0A0A6X728"/>
<proteinExistence type="predicted"/>
<keyword evidence="1" id="KW-0472">Membrane</keyword>
<keyword evidence="1" id="KW-0812">Transmembrane</keyword>
<dbReference type="RefSeq" id="WP_043526485.1">
    <property type="nucleotide sequence ID" value="NZ_BAABKU010000034.1"/>
</dbReference>
<reference evidence="2 3" key="1">
    <citation type="submission" date="2014-10" db="EMBL/GenBank/DDBJ databases">
        <title>Draft genome sequence of Actinoplanes utahensis NRRL 12052.</title>
        <authorList>
            <person name="Velasco-Bucheli B."/>
            <person name="del Cerro C."/>
            <person name="Hormigo D."/>
            <person name="Garcia J.L."/>
            <person name="Acebal C."/>
            <person name="Arroyo M."/>
            <person name="de la Mata I."/>
        </authorList>
    </citation>
    <scope>NUCLEOTIDE SEQUENCE [LARGE SCALE GENOMIC DNA]</scope>
    <source>
        <strain evidence="2 3">NRRL 12052</strain>
    </source>
</reference>
<feature type="transmembrane region" description="Helical" evidence="1">
    <location>
        <begin position="112"/>
        <end position="133"/>
    </location>
</feature>
<dbReference type="STRING" id="1869.MB27_20025"/>
<feature type="transmembrane region" description="Helical" evidence="1">
    <location>
        <begin position="84"/>
        <end position="106"/>
    </location>
</feature>
<evidence type="ECO:0000256" key="1">
    <source>
        <dbReference type="SAM" id="Phobius"/>
    </source>
</evidence>
<comment type="caution">
    <text evidence="2">The sequence shown here is derived from an EMBL/GenBank/DDBJ whole genome shotgun (WGS) entry which is preliminary data.</text>
</comment>
<dbReference type="EMBL" id="JRTT01000022">
    <property type="protein sequence ID" value="KHD75937.1"/>
    <property type="molecule type" value="Genomic_DNA"/>
</dbReference>
<accession>A0A0A6X728</accession>
<dbReference type="OrthoDB" id="3297484at2"/>
<name>A0A0A6X728_ACTUT</name>
<gene>
    <name evidence="2" type="ORF">MB27_20025</name>
</gene>
<evidence type="ECO:0000313" key="3">
    <source>
        <dbReference type="Proteomes" id="UP000054537"/>
    </source>
</evidence>
<evidence type="ECO:0000313" key="2">
    <source>
        <dbReference type="EMBL" id="KHD75937.1"/>
    </source>
</evidence>
<organism evidence="2 3">
    <name type="scientific">Actinoplanes utahensis</name>
    <dbReference type="NCBI Taxonomy" id="1869"/>
    <lineage>
        <taxon>Bacteria</taxon>
        <taxon>Bacillati</taxon>
        <taxon>Actinomycetota</taxon>
        <taxon>Actinomycetes</taxon>
        <taxon>Micromonosporales</taxon>
        <taxon>Micromonosporaceae</taxon>
        <taxon>Actinoplanes</taxon>
    </lineage>
</organism>